<evidence type="ECO:0000256" key="1">
    <source>
        <dbReference type="SAM" id="MobiDB-lite"/>
    </source>
</evidence>
<keyword evidence="3" id="KW-1185">Reference proteome</keyword>
<dbReference type="Proteomes" id="UP001499854">
    <property type="component" value="Unassembled WGS sequence"/>
</dbReference>
<reference evidence="3" key="1">
    <citation type="journal article" date="2019" name="Int. J. Syst. Evol. Microbiol.">
        <title>The Global Catalogue of Microorganisms (GCM) 10K type strain sequencing project: providing services to taxonomists for standard genome sequencing and annotation.</title>
        <authorList>
            <consortium name="The Broad Institute Genomics Platform"/>
            <consortium name="The Broad Institute Genome Sequencing Center for Infectious Disease"/>
            <person name="Wu L."/>
            <person name="Ma J."/>
        </authorList>
    </citation>
    <scope>NUCLEOTIDE SEQUENCE [LARGE SCALE GENOMIC DNA]</scope>
    <source>
        <strain evidence="3">JCM 16013</strain>
    </source>
</reference>
<dbReference type="EMBL" id="BAAAQM010000056">
    <property type="protein sequence ID" value="GAA1996058.1"/>
    <property type="molecule type" value="Genomic_DNA"/>
</dbReference>
<name>A0ABP5EDP1_9ACTN</name>
<sequence length="157" mass="15979">MPTGLADVQEAPEASRAPATAPPPDSCAVTDVSFPLATLTWICEAGSASDVFAAGLITTTAAEDDDEDVLGAALDEEDAAPPAVGVPDPAAGFPTGFLEAFEPLPPPPHPPARATTATAAIVAASFCSLRIIASCARSYNWLIPMPPQRAVEPLGFP</sequence>
<evidence type="ECO:0000313" key="3">
    <source>
        <dbReference type="Proteomes" id="UP001499854"/>
    </source>
</evidence>
<organism evidence="2 3">
    <name type="scientific">Catenulispora subtropica</name>
    <dbReference type="NCBI Taxonomy" id="450798"/>
    <lineage>
        <taxon>Bacteria</taxon>
        <taxon>Bacillati</taxon>
        <taxon>Actinomycetota</taxon>
        <taxon>Actinomycetes</taxon>
        <taxon>Catenulisporales</taxon>
        <taxon>Catenulisporaceae</taxon>
        <taxon>Catenulispora</taxon>
    </lineage>
</organism>
<accession>A0ABP5EDP1</accession>
<feature type="region of interest" description="Disordered" evidence="1">
    <location>
        <begin position="1"/>
        <end position="25"/>
    </location>
</feature>
<gene>
    <name evidence="2" type="ORF">GCM10009838_71310</name>
</gene>
<evidence type="ECO:0000313" key="2">
    <source>
        <dbReference type="EMBL" id="GAA1996058.1"/>
    </source>
</evidence>
<proteinExistence type="predicted"/>
<comment type="caution">
    <text evidence="2">The sequence shown here is derived from an EMBL/GenBank/DDBJ whole genome shotgun (WGS) entry which is preliminary data.</text>
</comment>
<protein>
    <submittedName>
        <fullName evidence="2">Uncharacterized protein</fullName>
    </submittedName>
</protein>